<organism evidence="1 2">
    <name type="scientific">Ceraceosorus bombacis</name>
    <dbReference type="NCBI Taxonomy" id="401625"/>
    <lineage>
        <taxon>Eukaryota</taxon>
        <taxon>Fungi</taxon>
        <taxon>Dikarya</taxon>
        <taxon>Basidiomycota</taxon>
        <taxon>Ustilaginomycotina</taxon>
        <taxon>Exobasidiomycetes</taxon>
        <taxon>Ceraceosorales</taxon>
        <taxon>Ceraceosoraceae</taxon>
        <taxon>Ceraceosorus</taxon>
    </lineage>
</organism>
<evidence type="ECO:0000313" key="1">
    <source>
        <dbReference type="EMBL" id="CEH16250.1"/>
    </source>
</evidence>
<dbReference type="EMBL" id="CCYA01000278">
    <property type="protein sequence ID" value="CEH16250.1"/>
    <property type="molecule type" value="Genomic_DNA"/>
</dbReference>
<accession>A0A0N7LAD1</accession>
<dbReference type="Proteomes" id="UP000054845">
    <property type="component" value="Unassembled WGS sequence"/>
</dbReference>
<dbReference type="OrthoDB" id="10537710at2759"/>
<keyword evidence="2" id="KW-1185">Reference proteome</keyword>
<protein>
    <submittedName>
        <fullName evidence="1">Uncharacterized protein</fullName>
    </submittedName>
</protein>
<name>A0A0N7LAD1_9BASI</name>
<dbReference type="AlphaFoldDB" id="A0A0N7LAD1"/>
<reference evidence="1 2" key="1">
    <citation type="submission" date="2014-09" db="EMBL/GenBank/DDBJ databases">
        <authorList>
            <person name="Magalhaes I.L.F."/>
            <person name="Oliveira U."/>
            <person name="Santos F.R."/>
            <person name="Vidigal T.H.D.A."/>
            <person name="Brescovit A.D."/>
            <person name="Santos A.J."/>
        </authorList>
    </citation>
    <scope>NUCLEOTIDE SEQUENCE [LARGE SCALE GENOMIC DNA]</scope>
</reference>
<proteinExistence type="predicted"/>
<evidence type="ECO:0000313" key="2">
    <source>
        <dbReference type="Proteomes" id="UP000054845"/>
    </source>
</evidence>
<sequence length="149" mass="16663">MTTTPKRSASADKSLRLRCTSIDHFDGFIAADVAAKTEADPVIVDFEIAKQASPMCGESDDEMILSGRPAANLVTHCGDLVDEYKAMLAFKRWYRRWASRQAGEARRWARRFWNAQQGTNGPLSREPPLESADWEIPDLIAFTSDLADL</sequence>